<organism evidence="13 14">
    <name type="scientific">Latimeria chalumnae</name>
    <name type="common">Coelacanth</name>
    <dbReference type="NCBI Taxonomy" id="7897"/>
    <lineage>
        <taxon>Eukaryota</taxon>
        <taxon>Metazoa</taxon>
        <taxon>Chordata</taxon>
        <taxon>Craniata</taxon>
        <taxon>Vertebrata</taxon>
        <taxon>Euteleostomi</taxon>
        <taxon>Coelacanthiformes</taxon>
        <taxon>Coelacanthidae</taxon>
        <taxon>Latimeria</taxon>
    </lineage>
</organism>
<accession>H3AUG4</accession>
<reference evidence="13" key="2">
    <citation type="submission" date="2025-08" db="UniProtKB">
        <authorList>
            <consortium name="Ensembl"/>
        </authorList>
    </citation>
    <scope>IDENTIFICATION</scope>
</reference>
<dbReference type="GO" id="GO:0009897">
    <property type="term" value="C:external side of plasma membrane"/>
    <property type="evidence" value="ECO:0007669"/>
    <property type="project" value="TreeGrafter"/>
</dbReference>
<evidence type="ECO:0000256" key="7">
    <source>
        <dbReference type="ARBA" id="ARBA00023136"/>
    </source>
</evidence>
<dbReference type="FunFam" id="3.40.630.10:FF:000101">
    <property type="entry name" value="N-acetylated alpha-linked acidic dipeptidase like 1"/>
    <property type="match status" value="1"/>
</dbReference>
<dbReference type="GO" id="GO:0004998">
    <property type="term" value="F:transferrin receptor activity"/>
    <property type="evidence" value="ECO:0007669"/>
    <property type="project" value="InterPro"/>
</dbReference>
<protein>
    <submittedName>
        <fullName evidence="13">Transferrin receptor 2</fullName>
    </submittedName>
</protein>
<evidence type="ECO:0000313" key="13">
    <source>
        <dbReference type="Ensembl" id="ENSLACP00000013285.1"/>
    </source>
</evidence>
<dbReference type="GO" id="GO:0033572">
    <property type="term" value="P:transferrin transport"/>
    <property type="evidence" value="ECO:0007669"/>
    <property type="project" value="InterPro"/>
</dbReference>
<dbReference type="CDD" id="cd02128">
    <property type="entry name" value="PA_TfR"/>
    <property type="match status" value="1"/>
</dbReference>
<dbReference type="Ensembl" id="ENSLACT00000013381.1">
    <property type="protein sequence ID" value="ENSLACP00000013285.1"/>
    <property type="gene ID" value="ENSLACG00000011697.1"/>
</dbReference>
<dbReference type="Pfam" id="PF04389">
    <property type="entry name" value="Peptidase_M28"/>
    <property type="match status" value="1"/>
</dbReference>
<keyword evidence="5" id="KW-0735">Signal-anchor</keyword>
<reference evidence="13" key="3">
    <citation type="submission" date="2025-09" db="UniProtKB">
        <authorList>
            <consortium name="Ensembl"/>
        </authorList>
    </citation>
    <scope>IDENTIFICATION</scope>
</reference>
<keyword evidence="3" id="KW-1003">Cell membrane</keyword>
<reference evidence="14" key="1">
    <citation type="submission" date="2011-08" db="EMBL/GenBank/DDBJ databases">
        <title>The draft genome of Latimeria chalumnae.</title>
        <authorList>
            <person name="Di Palma F."/>
            <person name="Alfoldi J."/>
            <person name="Johnson J."/>
            <person name="Berlin A."/>
            <person name="Gnerre S."/>
            <person name="Jaffe D."/>
            <person name="MacCallum I."/>
            <person name="Young S."/>
            <person name="Walker B.J."/>
            <person name="Lander E."/>
            <person name="Lindblad-Toh K."/>
        </authorList>
    </citation>
    <scope>NUCLEOTIDE SEQUENCE [LARGE SCALE GENOMIC DNA]</scope>
    <source>
        <strain evidence="14">Wild caught</strain>
    </source>
</reference>
<evidence type="ECO:0000259" key="11">
    <source>
        <dbReference type="Pfam" id="PF02225"/>
    </source>
</evidence>
<dbReference type="OMA" id="QVVFNNH"/>
<dbReference type="InterPro" id="IPR039373">
    <property type="entry name" value="Peptidase_M28B"/>
</dbReference>
<dbReference type="EMBL" id="AFYH01105198">
    <property type="status" value="NOT_ANNOTATED_CDS"/>
    <property type="molecule type" value="Genomic_DNA"/>
</dbReference>
<keyword evidence="9" id="KW-0675">Receptor</keyword>
<evidence type="ECO:0000256" key="6">
    <source>
        <dbReference type="ARBA" id="ARBA00022989"/>
    </source>
</evidence>
<keyword evidence="4" id="KW-0812">Transmembrane</keyword>
<dbReference type="InterPro" id="IPR007484">
    <property type="entry name" value="Peptidase_M28"/>
</dbReference>
<keyword evidence="7" id="KW-0472">Membrane</keyword>
<dbReference type="SUPFAM" id="SSF52025">
    <property type="entry name" value="PA domain"/>
    <property type="match status" value="1"/>
</dbReference>
<dbReference type="GO" id="GO:0140298">
    <property type="term" value="P:endocytic iron import into cell"/>
    <property type="evidence" value="ECO:0007669"/>
    <property type="project" value="TreeGrafter"/>
</dbReference>
<dbReference type="PANTHER" id="PTHR10404">
    <property type="entry name" value="N-ACETYLATED-ALPHA-LINKED ACIDIC DIPEPTIDASE"/>
    <property type="match status" value="1"/>
</dbReference>
<dbReference type="AlphaFoldDB" id="H3AUG4"/>
<evidence type="ECO:0000256" key="4">
    <source>
        <dbReference type="ARBA" id="ARBA00022692"/>
    </source>
</evidence>
<evidence type="ECO:0000256" key="2">
    <source>
        <dbReference type="ARBA" id="ARBA00005634"/>
    </source>
</evidence>
<evidence type="ECO:0000256" key="3">
    <source>
        <dbReference type="ARBA" id="ARBA00022475"/>
    </source>
</evidence>
<dbReference type="SUPFAM" id="SSF53187">
    <property type="entry name" value="Zn-dependent exopeptidases"/>
    <property type="match status" value="1"/>
</dbReference>
<dbReference type="EMBL" id="AFYH01105199">
    <property type="status" value="NOT_ANNOTATED_CDS"/>
    <property type="molecule type" value="Genomic_DNA"/>
</dbReference>
<comment type="subcellular location">
    <subcellularLocation>
        <location evidence="1">Cell membrane</location>
        <topology evidence="1">Single-pass type II membrane protein</topology>
    </subcellularLocation>
</comment>
<gene>
    <name evidence="13" type="primary">TFR2</name>
</gene>
<evidence type="ECO:0000256" key="5">
    <source>
        <dbReference type="ARBA" id="ARBA00022968"/>
    </source>
</evidence>
<dbReference type="Gene3D" id="3.50.30.30">
    <property type="match status" value="1"/>
</dbReference>
<keyword evidence="10" id="KW-0325">Glycoprotein</keyword>
<dbReference type="Proteomes" id="UP000008672">
    <property type="component" value="Unassembled WGS sequence"/>
</dbReference>
<dbReference type="Pfam" id="PF02225">
    <property type="entry name" value="PA"/>
    <property type="match status" value="1"/>
</dbReference>
<evidence type="ECO:0000259" key="12">
    <source>
        <dbReference type="Pfam" id="PF04389"/>
    </source>
</evidence>
<proteinExistence type="inferred from homology"/>
<dbReference type="GeneTree" id="ENSGT01030000234598"/>
<dbReference type="FunFam" id="3.50.30.30:FF:000010">
    <property type="entry name" value="Transferrin receptor protein 1"/>
    <property type="match status" value="1"/>
</dbReference>
<dbReference type="InterPro" id="IPR037324">
    <property type="entry name" value="TfR1/2_PA"/>
</dbReference>
<evidence type="ECO:0000256" key="1">
    <source>
        <dbReference type="ARBA" id="ARBA00004401"/>
    </source>
</evidence>
<keyword evidence="8" id="KW-1015">Disulfide bond</keyword>
<dbReference type="STRING" id="7897.ENSLACP00000013285"/>
<dbReference type="InterPro" id="IPR036757">
    <property type="entry name" value="TFR-like_dimer_dom_sf"/>
</dbReference>
<evidence type="ECO:0000256" key="10">
    <source>
        <dbReference type="ARBA" id="ARBA00023180"/>
    </source>
</evidence>
<evidence type="ECO:0000313" key="14">
    <source>
        <dbReference type="Proteomes" id="UP000008672"/>
    </source>
</evidence>
<comment type="similarity">
    <text evidence="2">Belongs to the peptidase M28 family. M28B subfamily.</text>
</comment>
<feature type="domain" description="PA" evidence="11">
    <location>
        <begin position="166"/>
        <end position="235"/>
    </location>
</feature>
<dbReference type="HOGENOM" id="CLU_005688_5_0_1"/>
<dbReference type="InterPro" id="IPR003137">
    <property type="entry name" value="PA_domain"/>
</dbReference>
<dbReference type="SUPFAM" id="SSF47672">
    <property type="entry name" value="Transferrin receptor-like dimerisation domain"/>
    <property type="match status" value="1"/>
</dbReference>
<dbReference type="Gene3D" id="3.40.630.10">
    <property type="entry name" value="Zn peptidases"/>
    <property type="match status" value="1"/>
</dbReference>
<dbReference type="FunFam" id="1.20.930.40:FF:000002">
    <property type="entry name" value="Transferrin receptor protein 1"/>
    <property type="match status" value="1"/>
</dbReference>
<dbReference type="FunCoup" id="H3AUG4">
    <property type="interactions" value="78"/>
</dbReference>
<dbReference type="InterPro" id="IPR046450">
    <property type="entry name" value="PA_dom_sf"/>
</dbReference>
<dbReference type="EMBL" id="AFYH01105200">
    <property type="status" value="NOT_ANNOTATED_CDS"/>
    <property type="molecule type" value="Genomic_DNA"/>
</dbReference>
<name>H3AUG4_LATCH</name>
<dbReference type="Gene3D" id="1.20.930.40">
    <property type="entry name" value="Transferrin receptor-like, dimerisation domain"/>
    <property type="match status" value="1"/>
</dbReference>
<evidence type="ECO:0000256" key="9">
    <source>
        <dbReference type="ARBA" id="ARBA00023170"/>
    </source>
</evidence>
<keyword evidence="6" id="KW-1133">Transmembrane helix</keyword>
<dbReference type="eggNOG" id="KOG2195">
    <property type="taxonomic scope" value="Eukaryota"/>
</dbReference>
<keyword evidence="14" id="KW-1185">Reference proteome</keyword>
<sequence>RKALTCLFLIALLIFVIAFLLGYVTLRETCGSCLEMSHDFESGMVDDPYESVMQTTGRVLYWAELKEMLQKYLSMEEIESTIKRISRKPHPPGSQVMETLALEVRDKFSQFKLDHTWTDSHYVTLQFPDRTNPNRLQFVDRQGQPQENILLEDPDIFCPYSANGSVTGGLVYANYGRKQDFETLRKQGVKTEANLVIVRVGEISFAEKVSNAETFGAAGVLIYPDPADIPQDPRGLGLPGNTALYGHVHFASGDPFTPGFPSFNHTQFPAIQSSGLPKIPAHPISANAATKLLSQLNGPKAPERWNGRLPYLGYRLGANFSNPNVQVKLDVYNKMAPTMIHNVFGSIDGQQEPDQYVIIGAQRDSLGPGAAQSGVGTAILLELAHVFSNMVQNATGFEPRRSILFISWDAGEFGSVGATEWLEGYMTMLHLKAIAYFSLDKAVLGDDRFYAQTSPLLVALIEKIIQQVDNPKGSSQSIYDFVKILNSRWEEEIDLSPPCEGPSFLPLTLARERERALIRFCFFSQDARMYPFLNTQLDTYENLNEILHGRLQDVAKTIAMVVGQMVIRLTHDHLLPLDYSRYSEVLLQYIARLNKYASQLKARGLTLQWIYSARGDYHRAAEKLKTAISNSDEKDDALIRIYYYSFIHAEFCFLSQYVSATEYPFRHILHGHGDHTLHALLDYLALLDTDPARFDEVFFRRQLALLTWTLQGSANALSGDVWNIDNNF</sequence>
<evidence type="ECO:0000256" key="8">
    <source>
        <dbReference type="ARBA" id="ARBA00023157"/>
    </source>
</evidence>
<dbReference type="InParanoid" id="H3AUG4"/>
<feature type="domain" description="Peptidase M28" evidence="12">
    <location>
        <begin position="342"/>
        <end position="475"/>
    </location>
</feature>
<dbReference type="PANTHER" id="PTHR10404:SF33">
    <property type="entry name" value="TRANSFERRIN RECEPTOR PROTEIN 2"/>
    <property type="match status" value="1"/>
</dbReference>